<proteinExistence type="predicted"/>
<evidence type="ECO:0000313" key="2">
    <source>
        <dbReference type="Proteomes" id="UP000198520"/>
    </source>
</evidence>
<gene>
    <name evidence="1" type="ORF">SAMN04488035_1309</name>
</gene>
<dbReference type="AlphaFoldDB" id="A0A1I2FG26"/>
<dbReference type="Proteomes" id="UP000198520">
    <property type="component" value="Unassembled WGS sequence"/>
</dbReference>
<dbReference type="EMBL" id="FONZ01000002">
    <property type="protein sequence ID" value="SFF04362.1"/>
    <property type="molecule type" value="Genomic_DNA"/>
</dbReference>
<dbReference type="STRING" id="285351.SAMN04488035_1309"/>
<organism evidence="1 2">
    <name type="scientific">Flavimobilis marinus</name>
    <dbReference type="NCBI Taxonomy" id="285351"/>
    <lineage>
        <taxon>Bacteria</taxon>
        <taxon>Bacillati</taxon>
        <taxon>Actinomycetota</taxon>
        <taxon>Actinomycetes</taxon>
        <taxon>Micrococcales</taxon>
        <taxon>Jonesiaceae</taxon>
        <taxon>Flavimobilis</taxon>
    </lineage>
</organism>
<protein>
    <recommendedName>
        <fullName evidence="3">AbiEi antitoxin C-terminal domain-containing protein</fullName>
    </recommendedName>
</protein>
<accession>A0A1I2FG26</accession>
<evidence type="ECO:0000313" key="1">
    <source>
        <dbReference type="EMBL" id="SFF04362.1"/>
    </source>
</evidence>
<evidence type="ECO:0008006" key="3">
    <source>
        <dbReference type="Google" id="ProtNLM"/>
    </source>
</evidence>
<dbReference type="RefSeq" id="WP_093376339.1">
    <property type="nucleotide sequence ID" value="NZ_BNAN01000002.1"/>
</dbReference>
<reference evidence="2" key="1">
    <citation type="submission" date="2016-10" db="EMBL/GenBank/DDBJ databases">
        <authorList>
            <person name="Varghese N."/>
            <person name="Submissions S."/>
        </authorList>
    </citation>
    <scope>NUCLEOTIDE SEQUENCE [LARGE SCALE GENOMIC DNA]</scope>
    <source>
        <strain evidence="2">DSM 19083</strain>
    </source>
</reference>
<name>A0A1I2FG26_9MICO</name>
<keyword evidence="2" id="KW-1185">Reference proteome</keyword>
<dbReference type="OrthoDB" id="3254844at2"/>
<sequence>MLLDLFRAPAAPTDVVVPAHVGGSAAYAALVREGALRPVWTSGLGDAPVALRATAADDATGRACALHRAGAGALLAGGAPIPSGAVVVLETALWVHVGGHLAATIHVCRAAQGRPPLPRPGLTWHELRLRPEDVEVRSGLALTTPARTAADLALWLRPADARAALARILPLVTPDDVVARLAVEPRSGRARDLVRLAAAQSCSAGAS</sequence>